<evidence type="ECO:0000313" key="11">
    <source>
        <dbReference type="EMBL" id="HGH61735.1"/>
    </source>
</evidence>
<dbReference type="SUPFAM" id="SSF51971">
    <property type="entry name" value="Nucleotide-binding domain"/>
    <property type="match status" value="1"/>
</dbReference>
<feature type="region of interest" description="Disordered" evidence="9">
    <location>
        <begin position="10"/>
        <end position="31"/>
    </location>
</feature>
<dbReference type="Gene3D" id="3.50.50.60">
    <property type="entry name" value="FAD/NAD(P)-binding domain"/>
    <property type="match status" value="1"/>
</dbReference>
<accession>A0A7C4EYC0</accession>
<evidence type="ECO:0000256" key="1">
    <source>
        <dbReference type="ARBA" id="ARBA00001974"/>
    </source>
</evidence>
<dbReference type="PANTHER" id="PTHR43498:SF1">
    <property type="entry name" value="COB--COM HETERODISULFIDE REDUCTASE IRON-SULFUR SUBUNIT A"/>
    <property type="match status" value="1"/>
</dbReference>
<feature type="domain" description="4Fe-4S ferredoxin-type" evidence="10">
    <location>
        <begin position="382"/>
        <end position="411"/>
    </location>
</feature>
<dbReference type="GO" id="GO:0051539">
    <property type="term" value="F:4 iron, 4 sulfur cluster binding"/>
    <property type="evidence" value="ECO:0007669"/>
    <property type="project" value="UniProtKB-KW"/>
</dbReference>
<reference evidence="11" key="1">
    <citation type="journal article" date="2020" name="mSystems">
        <title>Genome- and Community-Level Interaction Insights into Carbon Utilization and Element Cycling Functions of Hydrothermarchaeota in Hydrothermal Sediment.</title>
        <authorList>
            <person name="Zhou Z."/>
            <person name="Liu Y."/>
            <person name="Xu W."/>
            <person name="Pan J."/>
            <person name="Luo Z.H."/>
            <person name="Li M."/>
        </authorList>
    </citation>
    <scope>NUCLEOTIDE SEQUENCE [LARGE SCALE GENOMIC DNA]</scope>
    <source>
        <strain evidence="11">SpSt-769</strain>
    </source>
</reference>
<dbReference type="GO" id="GO:0016491">
    <property type="term" value="F:oxidoreductase activity"/>
    <property type="evidence" value="ECO:0007669"/>
    <property type="project" value="UniProtKB-KW"/>
</dbReference>
<evidence type="ECO:0000256" key="4">
    <source>
        <dbReference type="ARBA" id="ARBA00022723"/>
    </source>
</evidence>
<gene>
    <name evidence="11" type="ORF">ENV54_10595</name>
</gene>
<dbReference type="PROSITE" id="PS00198">
    <property type="entry name" value="4FE4S_FER_1"/>
    <property type="match status" value="1"/>
</dbReference>
<evidence type="ECO:0000259" key="10">
    <source>
        <dbReference type="PROSITE" id="PS51379"/>
    </source>
</evidence>
<dbReference type="PANTHER" id="PTHR43498">
    <property type="entry name" value="FERREDOXIN:COB-COM HETERODISULFIDE REDUCTASE SUBUNIT A"/>
    <property type="match status" value="1"/>
</dbReference>
<dbReference type="Pfam" id="PF13237">
    <property type="entry name" value="Fer4_10"/>
    <property type="match status" value="1"/>
</dbReference>
<name>A0A7C4EYC0_9BACT</name>
<evidence type="ECO:0000256" key="8">
    <source>
        <dbReference type="ARBA" id="ARBA00023014"/>
    </source>
</evidence>
<dbReference type="InterPro" id="IPR023753">
    <property type="entry name" value="FAD/NAD-binding_dom"/>
</dbReference>
<protein>
    <submittedName>
        <fullName evidence="11">CoB--CoM heterodisulfide reductase iron-sulfur subunit A family protein</fullName>
    </submittedName>
</protein>
<dbReference type="SUPFAM" id="SSF54862">
    <property type="entry name" value="4Fe-4S ferredoxins"/>
    <property type="match status" value="1"/>
</dbReference>
<keyword evidence="8" id="KW-0411">Iron-sulfur</keyword>
<evidence type="ECO:0000256" key="2">
    <source>
        <dbReference type="ARBA" id="ARBA00006561"/>
    </source>
</evidence>
<evidence type="ECO:0000256" key="3">
    <source>
        <dbReference type="ARBA" id="ARBA00022485"/>
    </source>
</evidence>
<keyword evidence="6" id="KW-0560">Oxidoreductase</keyword>
<comment type="similarity">
    <text evidence="2">Belongs to the HdrA family.</text>
</comment>
<dbReference type="InterPro" id="IPR039650">
    <property type="entry name" value="HdrA-like"/>
</dbReference>
<dbReference type="EMBL" id="DTGT01000342">
    <property type="protein sequence ID" value="HGH61735.1"/>
    <property type="molecule type" value="Genomic_DNA"/>
</dbReference>
<keyword evidence="5" id="KW-0274">FAD</keyword>
<dbReference type="Pfam" id="PF07992">
    <property type="entry name" value="Pyr_redox_2"/>
    <property type="match status" value="1"/>
</dbReference>
<sequence>MFLGACYGQRSSHAKSHGPRQDGGGAGPAACSPSKIQDGVVSNGLVLGGGVAGMIAALNLADQGFQVYLVEKSDKLGGNALSIEKTIRGESMKPFVDDLVARVENHPKISLFKNATFSELSGHVGHFKGVIRNGDGAAAEIEFGAAVIATGAVESKPTEYLYGEHEAVLTHHSLEERIMAGDPKLKDIKNAVFIQCVGSRCDERPYCSKVCCSSTVRLAERLREINPHVKIYVLYRDLRTYGLLEKFYTSSRAAGSLFVRYDPENKPRVEASGDRVNVTFREPALGEELTVPADLLVLAAAIDPAPTNRELGQLFKVTVNSYGYFVEAHMKLRPVDFTTEGIFLAGLAHYPKPIDEAIAQATAAAQRASLVLSQEALTFPGVISKVDPNKCAVCLTCVRLCPYGAPRITEEHVAEIVPALCQGCGICASVCPGKAIELQHFRDDQVIQEIDSLLEAAS</sequence>
<dbReference type="InterPro" id="IPR036188">
    <property type="entry name" value="FAD/NAD-bd_sf"/>
</dbReference>
<dbReference type="PROSITE" id="PS51379">
    <property type="entry name" value="4FE4S_FER_2"/>
    <property type="match status" value="2"/>
</dbReference>
<evidence type="ECO:0000256" key="6">
    <source>
        <dbReference type="ARBA" id="ARBA00023002"/>
    </source>
</evidence>
<comment type="cofactor">
    <cofactor evidence="1">
        <name>FAD</name>
        <dbReference type="ChEBI" id="CHEBI:57692"/>
    </cofactor>
</comment>
<evidence type="ECO:0000256" key="5">
    <source>
        <dbReference type="ARBA" id="ARBA00022827"/>
    </source>
</evidence>
<dbReference type="Gene3D" id="3.30.70.20">
    <property type="match status" value="1"/>
</dbReference>
<dbReference type="GO" id="GO:0046872">
    <property type="term" value="F:metal ion binding"/>
    <property type="evidence" value="ECO:0007669"/>
    <property type="project" value="UniProtKB-KW"/>
</dbReference>
<keyword evidence="5" id="KW-0285">Flavoprotein</keyword>
<dbReference type="InterPro" id="IPR017900">
    <property type="entry name" value="4Fe4S_Fe_S_CS"/>
</dbReference>
<evidence type="ECO:0000256" key="9">
    <source>
        <dbReference type="SAM" id="MobiDB-lite"/>
    </source>
</evidence>
<keyword evidence="7" id="KW-0408">Iron</keyword>
<dbReference type="InterPro" id="IPR017896">
    <property type="entry name" value="4Fe4S_Fe-S-bd"/>
</dbReference>
<organism evidence="11">
    <name type="scientific">Desulfomonile tiedjei</name>
    <dbReference type="NCBI Taxonomy" id="2358"/>
    <lineage>
        <taxon>Bacteria</taxon>
        <taxon>Pseudomonadati</taxon>
        <taxon>Thermodesulfobacteriota</taxon>
        <taxon>Desulfomonilia</taxon>
        <taxon>Desulfomonilales</taxon>
        <taxon>Desulfomonilaceae</taxon>
        <taxon>Desulfomonile</taxon>
    </lineage>
</organism>
<evidence type="ECO:0000256" key="7">
    <source>
        <dbReference type="ARBA" id="ARBA00023004"/>
    </source>
</evidence>
<keyword evidence="4" id="KW-0479">Metal-binding</keyword>
<comment type="caution">
    <text evidence="11">The sequence shown here is derived from an EMBL/GenBank/DDBJ whole genome shotgun (WGS) entry which is preliminary data.</text>
</comment>
<feature type="domain" description="4Fe-4S ferredoxin-type" evidence="10">
    <location>
        <begin position="412"/>
        <end position="441"/>
    </location>
</feature>
<dbReference type="AlphaFoldDB" id="A0A7C4EYC0"/>
<keyword evidence="3" id="KW-0004">4Fe-4S</keyword>
<proteinExistence type="inferred from homology"/>